<dbReference type="EMBL" id="GIIL01007407">
    <property type="protein sequence ID" value="NOV51133.1"/>
    <property type="molecule type" value="Transcribed_RNA"/>
</dbReference>
<accession>A0A6M2DYI1</accession>
<reference evidence="1" key="1">
    <citation type="submission" date="2020-03" db="EMBL/GenBank/DDBJ databases">
        <title>Transcriptomic Profiling of the Digestive Tract of the Rat Flea, Xenopsylla cheopis, Following Blood Feeding and Infection with Yersinia pestis.</title>
        <authorList>
            <person name="Bland D.M."/>
            <person name="Martens C.A."/>
            <person name="Virtaneva K."/>
            <person name="Kanakabandi K."/>
            <person name="Long D."/>
            <person name="Rosenke R."/>
            <person name="Saturday G.A."/>
            <person name="Hoyt F.H."/>
            <person name="Bruno D.P."/>
            <person name="Ribeiro J.M.C."/>
            <person name="Hinnebusch J."/>
        </authorList>
    </citation>
    <scope>NUCLEOTIDE SEQUENCE</scope>
</reference>
<name>A0A6M2DYI1_XENCH</name>
<sequence length="81" mass="9403">MALCYLFFFLYYFKLHPNSRGACYKFAFIMLYNPSVNFAAQTSGTCSKRAICFISLSLSSTELCREKFQCIMCKCRKISFV</sequence>
<protein>
    <submittedName>
        <fullName evidence="1">Putative secreted protein</fullName>
    </submittedName>
</protein>
<organism evidence="1">
    <name type="scientific">Xenopsylla cheopis</name>
    <name type="common">Oriental rat flea</name>
    <name type="synonym">Pulex cheopis</name>
    <dbReference type="NCBI Taxonomy" id="163159"/>
    <lineage>
        <taxon>Eukaryota</taxon>
        <taxon>Metazoa</taxon>
        <taxon>Ecdysozoa</taxon>
        <taxon>Arthropoda</taxon>
        <taxon>Hexapoda</taxon>
        <taxon>Insecta</taxon>
        <taxon>Pterygota</taxon>
        <taxon>Neoptera</taxon>
        <taxon>Endopterygota</taxon>
        <taxon>Siphonaptera</taxon>
        <taxon>Pulicidae</taxon>
        <taxon>Xenopsyllinae</taxon>
        <taxon>Xenopsylla</taxon>
    </lineage>
</organism>
<evidence type="ECO:0000313" key="1">
    <source>
        <dbReference type="EMBL" id="NOV51133.1"/>
    </source>
</evidence>
<dbReference type="AlphaFoldDB" id="A0A6M2DYI1"/>
<proteinExistence type="predicted"/>